<dbReference type="InterPro" id="IPR036890">
    <property type="entry name" value="HATPase_C_sf"/>
</dbReference>
<keyword evidence="4" id="KW-0812">Transmembrane</keyword>
<evidence type="ECO:0000259" key="5">
    <source>
        <dbReference type="Pfam" id="PF07730"/>
    </source>
</evidence>
<accession>A0A9X1U613</accession>
<feature type="domain" description="Signal transduction histidine kinase subgroup 3 dimerisation and phosphoacceptor" evidence="5">
    <location>
        <begin position="352"/>
        <end position="415"/>
    </location>
</feature>
<evidence type="ECO:0000256" key="1">
    <source>
        <dbReference type="ARBA" id="ARBA00022679"/>
    </source>
</evidence>
<reference evidence="6" key="1">
    <citation type="submission" date="2022-01" db="EMBL/GenBank/DDBJ databases">
        <authorList>
            <person name="Jo J.-H."/>
            <person name="Im W.-T."/>
        </authorList>
    </citation>
    <scope>NUCLEOTIDE SEQUENCE</scope>
    <source>
        <strain evidence="6">G124</strain>
    </source>
</reference>
<dbReference type="SUPFAM" id="SSF55874">
    <property type="entry name" value="ATPase domain of HSP90 chaperone/DNA topoisomerase II/histidine kinase"/>
    <property type="match status" value="1"/>
</dbReference>
<dbReference type="GO" id="GO:0000155">
    <property type="term" value="F:phosphorelay sensor kinase activity"/>
    <property type="evidence" value="ECO:0007669"/>
    <property type="project" value="InterPro"/>
</dbReference>
<gene>
    <name evidence="6" type="ORF">LVY65_11560</name>
</gene>
<keyword evidence="3" id="KW-0902">Two-component regulatory system</keyword>
<dbReference type="Pfam" id="PF07730">
    <property type="entry name" value="HisKA_3"/>
    <property type="match status" value="1"/>
</dbReference>
<dbReference type="PANTHER" id="PTHR24421">
    <property type="entry name" value="NITRATE/NITRITE SENSOR PROTEIN NARX-RELATED"/>
    <property type="match status" value="1"/>
</dbReference>
<evidence type="ECO:0000256" key="2">
    <source>
        <dbReference type="ARBA" id="ARBA00022777"/>
    </source>
</evidence>
<dbReference type="CDD" id="cd16917">
    <property type="entry name" value="HATPase_UhpB-NarQ-NarX-like"/>
    <property type="match status" value="1"/>
</dbReference>
<dbReference type="GO" id="GO:0016020">
    <property type="term" value="C:membrane"/>
    <property type="evidence" value="ECO:0007669"/>
    <property type="project" value="InterPro"/>
</dbReference>
<comment type="caution">
    <text evidence="6">The sequence shown here is derived from an EMBL/GenBank/DDBJ whole genome shotgun (WGS) entry which is preliminary data.</text>
</comment>
<protein>
    <submittedName>
        <fullName evidence="6">Histidine kinase</fullName>
    </submittedName>
</protein>
<dbReference type="GO" id="GO:0046983">
    <property type="term" value="F:protein dimerization activity"/>
    <property type="evidence" value="ECO:0007669"/>
    <property type="project" value="InterPro"/>
</dbReference>
<dbReference type="EMBL" id="JAKFGM010000003">
    <property type="protein sequence ID" value="MCF2515696.1"/>
    <property type="molecule type" value="Genomic_DNA"/>
</dbReference>
<dbReference type="InterPro" id="IPR050482">
    <property type="entry name" value="Sensor_HK_TwoCompSys"/>
</dbReference>
<keyword evidence="7" id="KW-1185">Reference proteome</keyword>
<organism evidence="6 7">
    <name type="scientific">Sphingomonas cremea</name>
    <dbReference type="NCBI Taxonomy" id="2904799"/>
    <lineage>
        <taxon>Bacteria</taxon>
        <taxon>Pseudomonadati</taxon>
        <taxon>Pseudomonadota</taxon>
        <taxon>Alphaproteobacteria</taxon>
        <taxon>Sphingomonadales</taxon>
        <taxon>Sphingomonadaceae</taxon>
        <taxon>Sphingomonas</taxon>
    </lineage>
</organism>
<proteinExistence type="predicted"/>
<evidence type="ECO:0000256" key="4">
    <source>
        <dbReference type="SAM" id="Phobius"/>
    </source>
</evidence>
<dbReference type="RefSeq" id="WP_235068408.1">
    <property type="nucleotide sequence ID" value="NZ_JAKFGM010000003.1"/>
</dbReference>
<keyword evidence="2 6" id="KW-0418">Kinase</keyword>
<dbReference type="Gene3D" id="1.20.5.1930">
    <property type="match status" value="1"/>
</dbReference>
<dbReference type="AlphaFoldDB" id="A0A9X1U613"/>
<evidence type="ECO:0000256" key="3">
    <source>
        <dbReference type="ARBA" id="ARBA00023012"/>
    </source>
</evidence>
<feature type="transmembrane region" description="Helical" evidence="4">
    <location>
        <begin position="126"/>
        <end position="146"/>
    </location>
</feature>
<evidence type="ECO:0000313" key="7">
    <source>
        <dbReference type="Proteomes" id="UP001139410"/>
    </source>
</evidence>
<dbReference type="InterPro" id="IPR011712">
    <property type="entry name" value="Sig_transdc_His_kin_sub3_dim/P"/>
</dbReference>
<keyword evidence="1" id="KW-0808">Transferase</keyword>
<dbReference type="Gene3D" id="3.30.565.10">
    <property type="entry name" value="Histidine kinase-like ATPase, C-terminal domain"/>
    <property type="match status" value="1"/>
</dbReference>
<keyword evidence="4" id="KW-1133">Transmembrane helix</keyword>
<feature type="transmembrane region" description="Helical" evidence="4">
    <location>
        <begin position="152"/>
        <end position="171"/>
    </location>
</feature>
<name>A0A9X1U613_9SPHN</name>
<evidence type="ECO:0000313" key="6">
    <source>
        <dbReference type="EMBL" id="MCF2515696.1"/>
    </source>
</evidence>
<sequence>MLYASTVGKGLQHSSGRVIALGRLLLATLFLIAIWVDSSQPTHAPAATFALLVAYLLFAAGIVAATWKNWWLDAKLAGPAHAVDIVLFTLLVLLTEGFTSPYYIFFVFVLLSAAIRWGWHLTAASAILLILLYLIVGMLVATPGAPFEMNRFVIRTGHLVIVALVLIWFGANQWRARFYLRDDELLASPSLDESPLETGLRAAMHGVSASAGVFVWRNERRSKLAGLAIRDGELAIVKVPGLAIAHALAKTPFLYDLRRNRALRRDHDSNLSGFAAVDVISPQASADLALGEGLAIPVRSDWGEGELFLESVPNLSIDHIDLGEQIGMDIAAHLQKHELLKAAEESAEARSRLTLARDLHDSVVQFLAGAAFRLEAVKRSKASGRDVEPEIDELKQLMLQEQRELRSFITSLRSGPLVALNDLAKDLKALADRLSKQWDVRCEFSSRPAEMMIPTRVHLDAHQLMREAVANAVRHAKAKSVTIGLAAASDRLQLEIVNDGAEFPARGSRPEMPTSLRERVEQAGGALEMARGMGVTKMSIWLPIGEGGLH</sequence>
<dbReference type="Proteomes" id="UP001139410">
    <property type="component" value="Unassembled WGS sequence"/>
</dbReference>
<feature type="transmembrane region" description="Helical" evidence="4">
    <location>
        <begin position="42"/>
        <end position="64"/>
    </location>
</feature>
<keyword evidence="4" id="KW-0472">Membrane</keyword>
<feature type="transmembrane region" description="Helical" evidence="4">
    <location>
        <begin position="18"/>
        <end position="36"/>
    </location>
</feature>